<dbReference type="Pfam" id="PF26292">
    <property type="entry name" value="PUA_elF2D"/>
    <property type="match status" value="1"/>
</dbReference>
<organism evidence="6 7">
    <name type="scientific">Ambrosiozyma monospora</name>
    <name type="common">Yeast</name>
    <name type="synonym">Endomycopsis monosporus</name>
    <dbReference type="NCBI Taxonomy" id="43982"/>
    <lineage>
        <taxon>Eukaryota</taxon>
        <taxon>Fungi</taxon>
        <taxon>Dikarya</taxon>
        <taxon>Ascomycota</taxon>
        <taxon>Saccharomycotina</taxon>
        <taxon>Pichiomycetes</taxon>
        <taxon>Pichiales</taxon>
        <taxon>Pichiaceae</taxon>
        <taxon>Ambrosiozyma</taxon>
    </lineage>
</organism>
<protein>
    <submittedName>
        <fullName evidence="6">Unnamed protein product</fullName>
    </submittedName>
</protein>
<comment type="caution">
    <text evidence="6">The sequence shown here is derived from an EMBL/GenBank/DDBJ whole genome shotgun (WGS) entry which is preliminary data.</text>
</comment>
<feature type="compositionally biased region" description="Basic and acidic residues" evidence="3">
    <location>
        <begin position="205"/>
        <end position="225"/>
    </location>
</feature>
<dbReference type="InterPro" id="IPR015947">
    <property type="entry name" value="PUA-like_sf"/>
</dbReference>
<dbReference type="InterPro" id="IPR048247">
    <property type="entry name" value="eIF2D_N"/>
</dbReference>
<dbReference type="Gene3D" id="3.10.400.20">
    <property type="match status" value="1"/>
</dbReference>
<dbReference type="InterPro" id="IPR036877">
    <property type="entry name" value="SUI1_dom_sf"/>
</dbReference>
<reference evidence="6" key="1">
    <citation type="submission" date="2023-04" db="EMBL/GenBank/DDBJ databases">
        <title>Ambrosiozyma monospora NBRC 1965.</title>
        <authorList>
            <person name="Ichikawa N."/>
            <person name="Sato H."/>
            <person name="Tonouchi N."/>
        </authorList>
    </citation>
    <scope>NUCLEOTIDE SEQUENCE</scope>
    <source>
        <strain evidence="6">NBRC 1965</strain>
    </source>
</reference>
<dbReference type="InterPro" id="IPR058886">
    <property type="entry name" value="SWIB_eIF2D"/>
</dbReference>
<dbReference type="CDD" id="cd11608">
    <property type="entry name" value="eIF2D_C"/>
    <property type="match status" value="1"/>
</dbReference>
<evidence type="ECO:0000256" key="2">
    <source>
        <dbReference type="ARBA" id="ARBA00022490"/>
    </source>
</evidence>
<dbReference type="SUPFAM" id="SSF47592">
    <property type="entry name" value="SWIB/MDM2 domain"/>
    <property type="match status" value="1"/>
</dbReference>
<dbReference type="CDD" id="cd21156">
    <property type="entry name" value="PUA_eIF2d-like"/>
    <property type="match status" value="1"/>
</dbReference>
<dbReference type="Pfam" id="PF01253">
    <property type="entry name" value="SUI1"/>
    <property type="match status" value="1"/>
</dbReference>
<dbReference type="OrthoDB" id="199771at2759"/>
<evidence type="ECO:0000256" key="3">
    <source>
        <dbReference type="SAM" id="MobiDB-lite"/>
    </source>
</evidence>
<sequence>MFKKDTGIKSLSNVKNSEKKKIYRTILQEYKLNEKLITPEIASQILPNSIKHSTFKTATGYKGTVYTDEAGVPLWFNTRDTQLIPTVFTLWKAPFLLPIIYTHDFVVERVLNGSNLMVPGTLPPFDKRLMRGAVCAIANYKDPKVAIAVGFCNVDMYKFTEVVGLSGVAVDVMQVVDDHLYKSGGKKLKIPTGDSISLPLSLEELSEHDKEASHEEANDISKDEVVEQGNDENSGAIDPVVEESNKPSQKEADVVPIEEHVAPSADDAYTLQTEDIDDFFKRSVLYSISQDKIELPISASNFMANHVLKNLPIIDSAVTIKKTSWKKTAKFLKAMEKLQLLKLKGKDDDLTILKLSDKTHELLAHFEPYKIKKQSKGKSNSEDDSNSGKLIAVQLYKATPSLRMMFNKLDLVYDDFYEQYEIKTIVQKYIVKQNLPDPSNKRNIKVDSVLAPVLNTKRPIIERSTVADLILQKGFKEHYVVLESMDDFKRSKVKKGKIPKIQVTVEQLKFGRKVVTKVVGLETFFIDPQELASLLKVKCSGSATVSPNVQNPKVVEVTVQGPHNKIVEDTLVEEFGLKPMWINFENKLKPKKKKKPAV</sequence>
<dbReference type="PROSITE" id="PS50890">
    <property type="entry name" value="PUA"/>
    <property type="match status" value="1"/>
</dbReference>
<dbReference type="GO" id="GO:0001731">
    <property type="term" value="P:formation of translation preinitiation complex"/>
    <property type="evidence" value="ECO:0007669"/>
    <property type="project" value="InterPro"/>
</dbReference>
<dbReference type="Proteomes" id="UP001165063">
    <property type="component" value="Unassembled WGS sequence"/>
</dbReference>
<dbReference type="PANTHER" id="PTHR12217:SF4">
    <property type="entry name" value="EUKARYOTIC TRANSLATION INITIATION FACTOR 2D"/>
    <property type="match status" value="1"/>
</dbReference>
<dbReference type="Pfam" id="PF17832">
    <property type="entry name" value="Pre-PUA"/>
    <property type="match status" value="1"/>
</dbReference>
<evidence type="ECO:0000259" key="4">
    <source>
        <dbReference type="PROSITE" id="PS50296"/>
    </source>
</evidence>
<comment type="similarity">
    <text evidence="1">Belongs to the eIF2D family.</text>
</comment>
<keyword evidence="7" id="KW-1185">Reference proteome</keyword>
<dbReference type="InterPro" id="IPR057429">
    <property type="entry name" value="WH_eIF2D"/>
</dbReference>
<dbReference type="GO" id="GO:0003743">
    <property type="term" value="F:translation initiation factor activity"/>
    <property type="evidence" value="ECO:0007669"/>
    <property type="project" value="InterPro"/>
</dbReference>
<name>A0A9W7DH21_AMBMO</name>
<dbReference type="AlphaFoldDB" id="A0A9W7DH21"/>
<dbReference type="InterPro" id="IPR001950">
    <property type="entry name" value="SUI1"/>
</dbReference>
<feature type="compositionally biased region" description="Basic and acidic residues" evidence="3">
    <location>
        <begin position="243"/>
        <end position="253"/>
    </location>
</feature>
<dbReference type="CDD" id="cd11610">
    <property type="entry name" value="eIF2D_N"/>
    <property type="match status" value="1"/>
</dbReference>
<keyword evidence="2" id="KW-0963">Cytoplasm</keyword>
<feature type="domain" description="DM2" evidence="5">
    <location>
        <begin position="394"/>
        <end position="481"/>
    </location>
</feature>
<evidence type="ECO:0000259" key="5">
    <source>
        <dbReference type="PROSITE" id="PS51925"/>
    </source>
</evidence>
<dbReference type="SUPFAM" id="SSF88697">
    <property type="entry name" value="PUA domain-like"/>
    <property type="match status" value="1"/>
</dbReference>
<dbReference type="InterPro" id="IPR003121">
    <property type="entry name" value="SWIB_MDM2_domain"/>
</dbReference>
<dbReference type="InterPro" id="IPR041366">
    <property type="entry name" value="Pre-PUA"/>
</dbReference>
<accession>A0A9W7DH21</accession>
<dbReference type="InterPro" id="IPR048248">
    <property type="entry name" value="PUA_eIF2d-like"/>
</dbReference>
<dbReference type="SUPFAM" id="SSF55159">
    <property type="entry name" value="eIF1-like"/>
    <property type="match status" value="1"/>
</dbReference>
<dbReference type="InterPro" id="IPR039759">
    <property type="entry name" value="eIF2D_SUI1"/>
</dbReference>
<dbReference type="PROSITE" id="PS51925">
    <property type="entry name" value="SWIB_MDM2"/>
    <property type="match status" value="1"/>
</dbReference>
<dbReference type="PROSITE" id="PS50296">
    <property type="entry name" value="SUI1"/>
    <property type="match status" value="1"/>
</dbReference>
<feature type="region of interest" description="Disordered" evidence="3">
    <location>
        <begin position="205"/>
        <end position="253"/>
    </location>
</feature>
<dbReference type="Gene3D" id="1.10.245.10">
    <property type="entry name" value="SWIB/MDM2 domain"/>
    <property type="match status" value="1"/>
</dbReference>
<evidence type="ECO:0000256" key="1">
    <source>
        <dbReference type="ARBA" id="ARBA00010359"/>
    </source>
</evidence>
<feature type="domain" description="SUI1" evidence="4">
    <location>
        <begin position="509"/>
        <end position="575"/>
    </location>
</feature>
<dbReference type="EMBL" id="BSXU01000299">
    <property type="protein sequence ID" value="GMG20165.1"/>
    <property type="molecule type" value="Genomic_DNA"/>
</dbReference>
<dbReference type="Pfam" id="PF26291">
    <property type="entry name" value="SWIB_eIF2D"/>
    <property type="match status" value="1"/>
</dbReference>
<dbReference type="Gene3D" id="3.30.780.10">
    <property type="entry name" value="SUI1-like domain"/>
    <property type="match status" value="1"/>
</dbReference>
<dbReference type="InterPro" id="IPR039757">
    <property type="entry name" value="EIF2D"/>
</dbReference>
<evidence type="ECO:0000313" key="7">
    <source>
        <dbReference type="Proteomes" id="UP001165063"/>
    </source>
</evidence>
<dbReference type="Pfam" id="PF25304">
    <property type="entry name" value="WHD_eIF2D"/>
    <property type="match status" value="1"/>
</dbReference>
<evidence type="ECO:0000313" key="6">
    <source>
        <dbReference type="EMBL" id="GMG20165.1"/>
    </source>
</evidence>
<proteinExistence type="inferred from homology"/>
<dbReference type="InterPro" id="IPR036885">
    <property type="entry name" value="SWIB_MDM2_dom_sf"/>
</dbReference>
<dbReference type="PANTHER" id="PTHR12217">
    <property type="entry name" value="EUKARYOTIC TRANSLATION INITIATION FACTOR 2D"/>
    <property type="match status" value="1"/>
</dbReference>
<gene>
    <name evidence="6" type="ORF">Amon01_000102100</name>
</gene>